<dbReference type="Pfam" id="PF02416">
    <property type="entry name" value="TatA_B_E"/>
    <property type="match status" value="1"/>
</dbReference>
<evidence type="ECO:0000256" key="5">
    <source>
        <dbReference type="ARBA" id="ARBA00022989"/>
    </source>
</evidence>
<keyword evidence="2" id="KW-0813">Transport</keyword>
<gene>
    <name evidence="10" type="ORF">D3P04_06215</name>
</gene>
<dbReference type="AlphaFoldDB" id="A0A418T291"/>
<evidence type="ECO:0000256" key="4">
    <source>
        <dbReference type="ARBA" id="ARBA00022927"/>
    </source>
</evidence>
<keyword evidence="3 9" id="KW-0812">Transmembrane</keyword>
<organism evidence="10 11">
    <name type="scientific">Paracoccus onubensis</name>
    <dbReference type="NCBI Taxonomy" id="1675788"/>
    <lineage>
        <taxon>Bacteria</taxon>
        <taxon>Pseudomonadati</taxon>
        <taxon>Pseudomonadota</taxon>
        <taxon>Alphaproteobacteria</taxon>
        <taxon>Rhodobacterales</taxon>
        <taxon>Paracoccaceae</taxon>
        <taxon>Paracoccus</taxon>
    </lineage>
</organism>
<dbReference type="GO" id="GO:0015031">
    <property type="term" value="P:protein transport"/>
    <property type="evidence" value="ECO:0007669"/>
    <property type="project" value="UniProtKB-KW"/>
</dbReference>
<feature type="region of interest" description="Disordered" evidence="8">
    <location>
        <begin position="44"/>
        <end position="74"/>
    </location>
</feature>
<evidence type="ECO:0000256" key="2">
    <source>
        <dbReference type="ARBA" id="ARBA00022448"/>
    </source>
</evidence>
<dbReference type="Proteomes" id="UP000284202">
    <property type="component" value="Unassembled WGS sequence"/>
</dbReference>
<sequence length="74" mass="7726">MLNNIGLPGLLLIVIVTVVLFGRGKVSGIMGELGTGLTAFKRGLREAEDPAKQESDVSRGTDATTESSHLDGKS</sequence>
<keyword evidence="11" id="KW-1185">Reference proteome</keyword>
<name>A0A418T291_9RHOB</name>
<keyword evidence="6" id="KW-0811">Translocation</keyword>
<proteinExistence type="predicted"/>
<evidence type="ECO:0000256" key="7">
    <source>
        <dbReference type="ARBA" id="ARBA00023136"/>
    </source>
</evidence>
<keyword evidence="4" id="KW-0653">Protein transport</keyword>
<dbReference type="PANTHER" id="PTHR42982">
    <property type="entry name" value="SEC-INDEPENDENT PROTEIN TRANSLOCASE PROTEIN TATA"/>
    <property type="match status" value="1"/>
</dbReference>
<dbReference type="OrthoDB" id="7161179at2"/>
<evidence type="ECO:0000256" key="9">
    <source>
        <dbReference type="SAM" id="Phobius"/>
    </source>
</evidence>
<dbReference type="EMBL" id="QZCG01000003">
    <property type="protein sequence ID" value="RJE87324.1"/>
    <property type="molecule type" value="Genomic_DNA"/>
</dbReference>
<feature type="compositionally biased region" description="Basic and acidic residues" evidence="8">
    <location>
        <begin position="44"/>
        <end position="59"/>
    </location>
</feature>
<feature type="transmembrane region" description="Helical" evidence="9">
    <location>
        <begin position="6"/>
        <end position="22"/>
    </location>
</feature>
<evidence type="ECO:0000313" key="11">
    <source>
        <dbReference type="Proteomes" id="UP000284202"/>
    </source>
</evidence>
<comment type="caution">
    <text evidence="10">The sequence shown here is derived from an EMBL/GenBank/DDBJ whole genome shotgun (WGS) entry which is preliminary data.</text>
</comment>
<evidence type="ECO:0000313" key="10">
    <source>
        <dbReference type="EMBL" id="RJE87324.1"/>
    </source>
</evidence>
<dbReference type="PANTHER" id="PTHR42982:SF1">
    <property type="entry name" value="SEC-INDEPENDENT PROTEIN TRANSLOCASE PROTEIN TATA"/>
    <property type="match status" value="1"/>
</dbReference>
<reference evidence="11" key="1">
    <citation type="submission" date="2018-09" db="EMBL/GenBank/DDBJ databases">
        <title>Acidovorax cavernicola nov. sp. isolated from Gruta de las Maravillas (Aracena, Spain).</title>
        <authorList>
            <person name="Jurado V."/>
            <person name="Gutierrez-Patricio S."/>
            <person name="Gonzalez-Pimentel J.L."/>
            <person name="Miller A.Z."/>
            <person name="Laiz L."/>
            <person name="Saiz-Jimenez C."/>
        </authorList>
    </citation>
    <scope>NUCLEOTIDE SEQUENCE [LARGE SCALE GENOMIC DNA]</scope>
    <source>
        <strain evidence="11">1011MAR3C25</strain>
    </source>
</reference>
<comment type="subcellular location">
    <subcellularLocation>
        <location evidence="1">Membrane</location>
        <topology evidence="1">Single-pass membrane protein</topology>
    </subcellularLocation>
</comment>
<evidence type="ECO:0000256" key="3">
    <source>
        <dbReference type="ARBA" id="ARBA00022692"/>
    </source>
</evidence>
<dbReference type="RefSeq" id="WP_119747138.1">
    <property type="nucleotide sequence ID" value="NZ_QZCG01000003.1"/>
</dbReference>
<evidence type="ECO:0000256" key="6">
    <source>
        <dbReference type="ARBA" id="ARBA00023010"/>
    </source>
</evidence>
<evidence type="ECO:0000256" key="8">
    <source>
        <dbReference type="SAM" id="MobiDB-lite"/>
    </source>
</evidence>
<keyword evidence="7 9" id="KW-0472">Membrane</keyword>
<evidence type="ECO:0000256" key="1">
    <source>
        <dbReference type="ARBA" id="ARBA00004167"/>
    </source>
</evidence>
<dbReference type="InterPro" id="IPR003369">
    <property type="entry name" value="TatA/B/E"/>
</dbReference>
<dbReference type="Gene3D" id="1.20.5.3310">
    <property type="match status" value="1"/>
</dbReference>
<protein>
    <submittedName>
        <fullName evidence="10">Sec-independent protein translocase TatA</fullName>
    </submittedName>
</protein>
<dbReference type="GO" id="GO:0016020">
    <property type="term" value="C:membrane"/>
    <property type="evidence" value="ECO:0007669"/>
    <property type="project" value="UniProtKB-ARBA"/>
</dbReference>
<accession>A0A418T291</accession>
<keyword evidence="5 9" id="KW-1133">Transmembrane helix</keyword>